<evidence type="ECO:0000313" key="2">
    <source>
        <dbReference type="Proteomes" id="UP000326384"/>
    </source>
</evidence>
<accession>A0A5N4BL70</accession>
<keyword evidence="2" id="KW-1185">Reference proteome</keyword>
<proteinExistence type="predicted"/>
<comment type="caution">
    <text evidence="1">The sequence shown here is derived from an EMBL/GenBank/DDBJ whole genome shotgun (WGS) entry which is preliminary data.</text>
</comment>
<dbReference type="EMBL" id="VTPV01000013">
    <property type="protein sequence ID" value="KAB1229168.1"/>
    <property type="molecule type" value="Genomic_DNA"/>
</dbReference>
<evidence type="ECO:0000313" key="1">
    <source>
        <dbReference type="EMBL" id="KAB1229168.1"/>
    </source>
</evidence>
<dbReference type="RefSeq" id="WP_152291014.1">
    <property type="nucleotide sequence ID" value="NZ_VTPV01000013.1"/>
</dbReference>
<sequence>MKIKSPFLREILLKRYLYIIALIMGSYLEGQTINIAGTNWTVSVPTITEAGTNYTGTYDNPSQLTLSGNLPGSFLNLLSSAGAKISMHYVPTSWNSALKLYAKRSGGTTAITGLCVLCTATISGGNVNFIEIPQAGSVTLSTITFTGVLGLGNSVNYSAMNVQLEIGGVSVTIPAATYSAQIVFTVGAN</sequence>
<reference evidence="1 2" key="1">
    <citation type="journal article" date="2019" name="Stand. Genomic Sci.">
        <title>Draft Whole-Genome Sequence of a Novel Chryseobacterium viscerum Strain Isolated from Fresh Water at Dripping Springs, New Mexico.</title>
        <authorList>
            <person name="Kyndt J.A."/>
            <person name="Moore T.C."/>
        </authorList>
    </citation>
    <scope>NUCLEOTIDE SEQUENCE [LARGE SCALE GENOMIC DNA]</scope>
    <source>
        <strain evidence="1 2">DPS</strain>
    </source>
</reference>
<name>A0A5N4BL70_9FLAO</name>
<organism evidence="1 2">
    <name type="scientific">Chryseobacterium viscerum</name>
    <dbReference type="NCBI Taxonomy" id="1037377"/>
    <lineage>
        <taxon>Bacteria</taxon>
        <taxon>Pseudomonadati</taxon>
        <taxon>Bacteroidota</taxon>
        <taxon>Flavobacteriia</taxon>
        <taxon>Flavobacteriales</taxon>
        <taxon>Weeksellaceae</taxon>
        <taxon>Chryseobacterium group</taxon>
        <taxon>Chryseobacterium</taxon>
    </lineage>
</organism>
<protein>
    <submittedName>
        <fullName evidence="1">Uncharacterized protein</fullName>
    </submittedName>
</protein>
<dbReference type="Proteomes" id="UP000326384">
    <property type="component" value="Unassembled WGS sequence"/>
</dbReference>
<gene>
    <name evidence="1" type="ORF">F8D52_19560</name>
</gene>